<dbReference type="GO" id="GO:0003677">
    <property type="term" value="F:DNA binding"/>
    <property type="evidence" value="ECO:0007669"/>
    <property type="project" value="InterPro"/>
</dbReference>
<accession>A0A098LEJ4</accession>
<dbReference type="Gene3D" id="2.40.50.1020">
    <property type="entry name" value="LytTr DNA-binding domain"/>
    <property type="match status" value="1"/>
</dbReference>
<evidence type="ECO:0000313" key="3">
    <source>
        <dbReference type="Proteomes" id="UP000030185"/>
    </source>
</evidence>
<feature type="domain" description="HTH LytTR-type" evidence="1">
    <location>
        <begin position="32"/>
        <end position="138"/>
    </location>
</feature>
<dbReference type="InterPro" id="IPR046947">
    <property type="entry name" value="LytR-like"/>
</dbReference>
<dbReference type="PROSITE" id="PS50930">
    <property type="entry name" value="HTH_LYTTR"/>
    <property type="match status" value="1"/>
</dbReference>
<name>A0A098LEJ4_9BACT</name>
<evidence type="ECO:0000313" key="2">
    <source>
        <dbReference type="EMBL" id="GAL84834.1"/>
    </source>
</evidence>
<dbReference type="SMART" id="SM00850">
    <property type="entry name" value="LytTR"/>
    <property type="match status" value="1"/>
</dbReference>
<dbReference type="OrthoDB" id="1430683at2"/>
<dbReference type="PANTHER" id="PTHR37299:SF1">
    <property type="entry name" value="STAGE 0 SPORULATION PROTEIN A HOMOLOG"/>
    <property type="match status" value="1"/>
</dbReference>
<keyword evidence="3" id="KW-1185">Reference proteome</keyword>
<dbReference type="GO" id="GO:0000156">
    <property type="term" value="F:phosphorelay response regulator activity"/>
    <property type="evidence" value="ECO:0007669"/>
    <property type="project" value="InterPro"/>
</dbReference>
<dbReference type="EMBL" id="BBLT01000003">
    <property type="protein sequence ID" value="GAL84834.1"/>
    <property type="molecule type" value="Genomic_DNA"/>
</dbReference>
<dbReference type="RefSeq" id="WP_052430067.1">
    <property type="nucleotide sequence ID" value="NZ_BBLT01000003.1"/>
</dbReference>
<dbReference type="Pfam" id="PF04397">
    <property type="entry name" value="LytTR"/>
    <property type="match status" value="1"/>
</dbReference>
<proteinExistence type="predicted"/>
<organism evidence="2 3">
    <name type="scientific">Sporocytophaga myxococcoides</name>
    <dbReference type="NCBI Taxonomy" id="153721"/>
    <lineage>
        <taxon>Bacteria</taxon>
        <taxon>Pseudomonadati</taxon>
        <taxon>Bacteroidota</taxon>
        <taxon>Cytophagia</taxon>
        <taxon>Cytophagales</taxon>
        <taxon>Cytophagaceae</taxon>
        <taxon>Sporocytophaga</taxon>
    </lineage>
</organism>
<comment type="caution">
    <text evidence="2">The sequence shown here is derived from an EMBL/GenBank/DDBJ whole genome shotgun (WGS) entry which is preliminary data.</text>
</comment>
<dbReference type="InterPro" id="IPR007492">
    <property type="entry name" value="LytTR_DNA-bd_dom"/>
</dbReference>
<dbReference type="AlphaFoldDB" id="A0A098LEJ4"/>
<reference evidence="2 3" key="1">
    <citation type="submission" date="2014-09" db="EMBL/GenBank/DDBJ databases">
        <title>Sporocytophaga myxococcoides PG-01 genome sequencing.</title>
        <authorList>
            <person name="Liu L."/>
            <person name="Gao P.J."/>
            <person name="Chen G.J."/>
            <person name="Wang L.S."/>
        </authorList>
    </citation>
    <scope>NUCLEOTIDE SEQUENCE [LARGE SCALE GENOMIC DNA]</scope>
    <source>
        <strain evidence="2 3">PG-01</strain>
    </source>
</reference>
<protein>
    <submittedName>
        <fullName evidence="2">Two component transcriptional regulator, lyttr family</fullName>
    </submittedName>
</protein>
<gene>
    <name evidence="2" type="ORF">MYP_2062</name>
</gene>
<dbReference type="PANTHER" id="PTHR37299">
    <property type="entry name" value="TRANSCRIPTIONAL REGULATOR-RELATED"/>
    <property type="match status" value="1"/>
</dbReference>
<sequence>MKNVNFNDLMYSDLILDKSAIEQNSQPAEQKIVVMDKQECIFLKVKNICYIEADGAYSNIYLEDGKKLVVSKNVKVFADKLSEDLFYRIHKSYLININFISKYIKSDGGYLIMENGASIPVSVRKKDPLLKLVAQLSL</sequence>
<dbReference type="eggNOG" id="COG3279">
    <property type="taxonomic scope" value="Bacteria"/>
</dbReference>
<evidence type="ECO:0000259" key="1">
    <source>
        <dbReference type="PROSITE" id="PS50930"/>
    </source>
</evidence>
<dbReference type="Proteomes" id="UP000030185">
    <property type="component" value="Unassembled WGS sequence"/>
</dbReference>
<dbReference type="STRING" id="153721.MYP_2062"/>